<feature type="domain" description="ABC transmembrane type-1" evidence="10">
    <location>
        <begin position="1"/>
        <end position="104"/>
    </location>
</feature>
<feature type="non-terminal residue" evidence="11">
    <location>
        <position position="1"/>
    </location>
</feature>
<feature type="non-terminal residue" evidence="11">
    <location>
        <position position="116"/>
    </location>
</feature>
<evidence type="ECO:0000256" key="3">
    <source>
        <dbReference type="ARBA" id="ARBA00022692"/>
    </source>
</evidence>
<evidence type="ECO:0000256" key="2">
    <source>
        <dbReference type="ARBA" id="ARBA00022448"/>
    </source>
</evidence>
<evidence type="ECO:0000256" key="8">
    <source>
        <dbReference type="ARBA" id="ARBA00023136"/>
    </source>
</evidence>
<dbReference type="InterPro" id="IPR011527">
    <property type="entry name" value="ABC1_TM_dom"/>
</dbReference>
<dbReference type="GO" id="GO:0012505">
    <property type="term" value="C:endomembrane system"/>
    <property type="evidence" value="ECO:0007669"/>
    <property type="project" value="UniProtKB-SubCell"/>
</dbReference>
<keyword evidence="8 9" id="KW-0472">Membrane</keyword>
<reference evidence="11" key="1">
    <citation type="submission" date="2014-12" db="EMBL/GenBank/DDBJ databases">
        <title>Insight into the proteome of Arion vulgaris.</title>
        <authorList>
            <person name="Aradska J."/>
            <person name="Bulat T."/>
            <person name="Smidak R."/>
            <person name="Sarate P."/>
            <person name="Gangsoo J."/>
            <person name="Sialana F."/>
            <person name="Bilban M."/>
            <person name="Lubec G."/>
        </authorList>
    </citation>
    <scope>NUCLEOTIDE SEQUENCE</scope>
    <source>
        <tissue evidence="11">Skin</tissue>
    </source>
</reference>
<evidence type="ECO:0000256" key="6">
    <source>
        <dbReference type="ARBA" id="ARBA00022840"/>
    </source>
</evidence>
<evidence type="ECO:0000313" key="11">
    <source>
        <dbReference type="EMBL" id="CEK63675.1"/>
    </source>
</evidence>
<evidence type="ECO:0000256" key="5">
    <source>
        <dbReference type="ARBA" id="ARBA00022741"/>
    </source>
</evidence>
<dbReference type="InterPro" id="IPR036640">
    <property type="entry name" value="ABC1_TM_sf"/>
</dbReference>
<comment type="subcellular location">
    <subcellularLocation>
        <location evidence="1">Endomembrane system</location>
        <topology evidence="1">Multi-pass membrane protein</topology>
    </subcellularLocation>
</comment>
<dbReference type="AlphaFoldDB" id="A0A0B6Z7H9"/>
<dbReference type="GO" id="GO:0016020">
    <property type="term" value="C:membrane"/>
    <property type="evidence" value="ECO:0007669"/>
    <property type="project" value="InterPro"/>
</dbReference>
<feature type="transmembrane region" description="Helical" evidence="9">
    <location>
        <begin position="47"/>
        <end position="67"/>
    </location>
</feature>
<dbReference type="PANTHER" id="PTHR24223">
    <property type="entry name" value="ATP-BINDING CASSETTE SUB-FAMILY C"/>
    <property type="match status" value="1"/>
</dbReference>
<keyword evidence="4" id="KW-0677">Repeat</keyword>
<feature type="transmembrane region" description="Helical" evidence="9">
    <location>
        <begin position="79"/>
        <end position="99"/>
    </location>
</feature>
<dbReference type="Pfam" id="PF00664">
    <property type="entry name" value="ABC_membrane"/>
    <property type="match status" value="1"/>
</dbReference>
<organism evidence="11">
    <name type="scientific">Arion vulgaris</name>
    <dbReference type="NCBI Taxonomy" id="1028688"/>
    <lineage>
        <taxon>Eukaryota</taxon>
        <taxon>Metazoa</taxon>
        <taxon>Spiralia</taxon>
        <taxon>Lophotrochozoa</taxon>
        <taxon>Mollusca</taxon>
        <taxon>Gastropoda</taxon>
        <taxon>Heterobranchia</taxon>
        <taxon>Euthyneura</taxon>
        <taxon>Panpulmonata</taxon>
        <taxon>Eupulmonata</taxon>
        <taxon>Stylommatophora</taxon>
        <taxon>Helicina</taxon>
        <taxon>Arionoidea</taxon>
        <taxon>Arionidae</taxon>
        <taxon>Arion</taxon>
    </lineage>
</organism>
<dbReference type="Gene3D" id="1.20.1560.10">
    <property type="entry name" value="ABC transporter type 1, transmembrane domain"/>
    <property type="match status" value="1"/>
</dbReference>
<dbReference type="PROSITE" id="PS50929">
    <property type="entry name" value="ABC_TM1F"/>
    <property type="match status" value="1"/>
</dbReference>
<dbReference type="PANTHER" id="PTHR24223:SF443">
    <property type="entry name" value="MULTIDRUG-RESISTANCE LIKE PROTEIN 1, ISOFORM I"/>
    <property type="match status" value="1"/>
</dbReference>
<keyword evidence="6" id="KW-0067">ATP-binding</keyword>
<name>A0A0B6Z7H9_9EUPU</name>
<dbReference type="SUPFAM" id="SSF90123">
    <property type="entry name" value="ABC transporter transmembrane region"/>
    <property type="match status" value="1"/>
</dbReference>
<dbReference type="GO" id="GO:0140359">
    <property type="term" value="F:ABC-type transporter activity"/>
    <property type="evidence" value="ECO:0007669"/>
    <property type="project" value="InterPro"/>
</dbReference>
<proteinExistence type="predicted"/>
<evidence type="ECO:0000259" key="10">
    <source>
        <dbReference type="PROSITE" id="PS50929"/>
    </source>
</evidence>
<dbReference type="InterPro" id="IPR050173">
    <property type="entry name" value="ABC_transporter_C-like"/>
</dbReference>
<evidence type="ECO:0000256" key="9">
    <source>
        <dbReference type="SAM" id="Phobius"/>
    </source>
</evidence>
<evidence type="ECO:0000256" key="1">
    <source>
        <dbReference type="ARBA" id="ARBA00004127"/>
    </source>
</evidence>
<protein>
    <recommendedName>
        <fullName evidence="10">ABC transmembrane type-1 domain-containing protein</fullName>
    </recommendedName>
</protein>
<accession>A0A0B6Z7H9</accession>
<keyword evidence="2" id="KW-0813">Transport</keyword>
<dbReference type="EMBL" id="HACG01016810">
    <property type="protein sequence ID" value="CEK63675.1"/>
    <property type="molecule type" value="Transcribed_RNA"/>
</dbReference>
<keyword evidence="7 9" id="KW-1133">Transmembrane helix</keyword>
<dbReference type="GO" id="GO:0005524">
    <property type="term" value="F:ATP binding"/>
    <property type="evidence" value="ECO:0007669"/>
    <property type="project" value="UniProtKB-KW"/>
</dbReference>
<evidence type="ECO:0000256" key="4">
    <source>
        <dbReference type="ARBA" id="ARBA00022737"/>
    </source>
</evidence>
<gene>
    <name evidence="11" type="primary">ORF49113</name>
</gene>
<keyword evidence="3 9" id="KW-0812">Transmembrane</keyword>
<sequence>INEALNGIKVIKLYGWEPMFIKKINDIRDKELHILFKYAILDGVESFAWLAAMFWMMYLMLVTFVLIDDSHNLDANTSFRAMNYIDVISLAVNIMPIIVKDWIKAANSVTRLTKFL</sequence>
<keyword evidence="5" id="KW-0547">Nucleotide-binding</keyword>
<evidence type="ECO:0000256" key="7">
    <source>
        <dbReference type="ARBA" id="ARBA00022989"/>
    </source>
</evidence>